<organism evidence="1 2">
    <name type="scientific">Campylobacter corcagiensis</name>
    <dbReference type="NCBI Taxonomy" id="1448857"/>
    <lineage>
        <taxon>Bacteria</taxon>
        <taxon>Pseudomonadati</taxon>
        <taxon>Campylobacterota</taxon>
        <taxon>Epsilonproteobacteria</taxon>
        <taxon>Campylobacterales</taxon>
        <taxon>Campylobacteraceae</taxon>
        <taxon>Campylobacter</taxon>
    </lineage>
</organism>
<dbReference type="EMBL" id="CP063078">
    <property type="protein sequence ID" value="QOQ87308.1"/>
    <property type="molecule type" value="Genomic_DNA"/>
</dbReference>
<proteinExistence type="predicted"/>
<name>A0A7M1LFJ6_9BACT</name>
<gene>
    <name evidence="1" type="ORF">IMC76_00315</name>
</gene>
<dbReference type="AlphaFoldDB" id="A0A7M1LFJ6"/>
<keyword evidence="2" id="KW-1185">Reference proteome</keyword>
<evidence type="ECO:0000313" key="1">
    <source>
        <dbReference type="EMBL" id="QOQ87308.1"/>
    </source>
</evidence>
<sequence>MKELKLIDLVRLSRELETLYFVAKHTKGERKQILLGIYYRLYDLVSKLQSSKVLKYEELLS</sequence>
<evidence type="ECO:0000313" key="2">
    <source>
        <dbReference type="Proteomes" id="UP000594749"/>
    </source>
</evidence>
<accession>A0A7M1LFJ6</accession>
<protein>
    <submittedName>
        <fullName evidence="1">Uncharacterized protein</fullName>
    </submittedName>
</protein>
<reference evidence="1 2" key="1">
    <citation type="submission" date="2020-10" db="EMBL/GenBank/DDBJ databases">
        <title>Campylobacter and Helicobacter PacBio genomes.</title>
        <authorList>
            <person name="Lane C."/>
        </authorList>
    </citation>
    <scope>NUCLEOTIDE SEQUENCE [LARGE SCALE GENOMIC DNA]</scope>
    <source>
        <strain evidence="1 2">2016D-0077</strain>
    </source>
</reference>
<dbReference type="RefSeq" id="WP_025803873.1">
    <property type="nucleotide sequence ID" value="NZ_CP053842.1"/>
</dbReference>
<dbReference type="Proteomes" id="UP000594749">
    <property type="component" value="Chromosome"/>
</dbReference>